<reference evidence="3" key="1">
    <citation type="submission" date="2021-06" db="EMBL/GenBank/DDBJ databases">
        <authorList>
            <person name="Hodson N. C."/>
            <person name="Mongue J. A."/>
            <person name="Jaron S. K."/>
        </authorList>
    </citation>
    <scope>NUCLEOTIDE SEQUENCE</scope>
</reference>
<dbReference type="EMBL" id="CAJVCH010559094">
    <property type="protein sequence ID" value="CAG7831163.1"/>
    <property type="molecule type" value="Genomic_DNA"/>
</dbReference>
<feature type="non-terminal residue" evidence="3">
    <location>
        <position position="162"/>
    </location>
</feature>
<keyword evidence="4" id="KW-1185">Reference proteome</keyword>
<proteinExistence type="predicted"/>
<dbReference type="Pfam" id="PF00013">
    <property type="entry name" value="KH_1"/>
    <property type="match status" value="1"/>
</dbReference>
<evidence type="ECO:0000313" key="3">
    <source>
        <dbReference type="EMBL" id="CAG7831163.1"/>
    </source>
</evidence>
<protein>
    <recommendedName>
        <fullName evidence="2">K Homology domain-containing protein</fullName>
    </recommendedName>
</protein>
<sequence length="162" mass="18842">FPMLRFPKDTKYHDIPEKDGGSTFYNTSILVPREICGALLGSRGSIKDVIQGDCFSFDIDLWQVDRRERLIHLQGTPRQLYEAQTRIWIKMFEVKAWNHKETYLPEMKPTPYPLDYPRILQMNPAEVTIIARLCSHGRKTGHIMFHCMNFGDLCKACLMPGH</sequence>
<dbReference type="InterPro" id="IPR004088">
    <property type="entry name" value="KH_dom_type_1"/>
</dbReference>
<feature type="non-terminal residue" evidence="3">
    <location>
        <position position="1"/>
    </location>
</feature>
<dbReference type="PROSITE" id="PS50084">
    <property type="entry name" value="KH_TYPE_1"/>
    <property type="match status" value="1"/>
</dbReference>
<gene>
    <name evidence="3" type="ORF">AFUS01_LOCUS40919</name>
</gene>
<organism evidence="3 4">
    <name type="scientific">Allacma fusca</name>
    <dbReference type="NCBI Taxonomy" id="39272"/>
    <lineage>
        <taxon>Eukaryota</taxon>
        <taxon>Metazoa</taxon>
        <taxon>Ecdysozoa</taxon>
        <taxon>Arthropoda</taxon>
        <taxon>Hexapoda</taxon>
        <taxon>Collembola</taxon>
        <taxon>Symphypleona</taxon>
        <taxon>Sminthuridae</taxon>
        <taxon>Allacma</taxon>
    </lineage>
</organism>
<dbReference type="AlphaFoldDB" id="A0A8J2PI47"/>
<comment type="caution">
    <text evidence="3">The sequence shown here is derived from an EMBL/GenBank/DDBJ whole genome shotgun (WGS) entry which is preliminary data.</text>
</comment>
<dbReference type="Proteomes" id="UP000708208">
    <property type="component" value="Unassembled WGS sequence"/>
</dbReference>
<evidence type="ECO:0000259" key="2">
    <source>
        <dbReference type="Pfam" id="PF00013"/>
    </source>
</evidence>
<feature type="domain" description="K Homology" evidence="2">
    <location>
        <begin position="27"/>
        <end position="87"/>
    </location>
</feature>
<keyword evidence="1" id="KW-0694">RNA-binding</keyword>
<accession>A0A8J2PI47</accession>
<evidence type="ECO:0000256" key="1">
    <source>
        <dbReference type="PROSITE-ProRule" id="PRU00117"/>
    </source>
</evidence>
<dbReference type="GO" id="GO:0003723">
    <property type="term" value="F:RNA binding"/>
    <property type="evidence" value="ECO:0007669"/>
    <property type="project" value="UniProtKB-UniRule"/>
</dbReference>
<evidence type="ECO:0000313" key="4">
    <source>
        <dbReference type="Proteomes" id="UP000708208"/>
    </source>
</evidence>
<name>A0A8J2PI47_9HEXA</name>
<dbReference type="CDD" id="cd00105">
    <property type="entry name" value="KH-I"/>
    <property type="match status" value="1"/>
</dbReference>